<name>A0A381YKQ8_9ZZZZ</name>
<sequence>MITLDREDDIFVLTMNAGENRWNTNFVRAFDAQLDEVAASEGPAALVTTSADVKFFSNGLDIDWRRGEGDGEGGDKSIFGQEFMKLMGRLITFPVPTVCAINGHGFGAGFMLALCHDVRMMRADRGFLCANEIQLGLSIPDAELALFRHKMSASAFFDTVQLAHRWTGPAAQAAGFVHAAVSEDDLLPTAKIKAEQLSPLGADRAFYAKSKERIFGENPSINEANGPAHQLRNAYKH</sequence>
<evidence type="ECO:0000313" key="2">
    <source>
        <dbReference type="EMBL" id="SVA77141.1"/>
    </source>
</evidence>
<evidence type="ECO:0000256" key="1">
    <source>
        <dbReference type="SAM" id="MobiDB-lite"/>
    </source>
</evidence>
<dbReference type="PANTHER" id="PTHR11941">
    <property type="entry name" value="ENOYL-COA HYDRATASE-RELATED"/>
    <property type="match status" value="1"/>
</dbReference>
<dbReference type="PANTHER" id="PTHR11941:SF75">
    <property type="entry name" value="ENOYL-COA HYDRATASE_ISOMERASE FAMILY PROTEIN"/>
    <property type="match status" value="1"/>
</dbReference>
<reference evidence="2" key="1">
    <citation type="submission" date="2018-05" db="EMBL/GenBank/DDBJ databases">
        <authorList>
            <person name="Lanie J.A."/>
            <person name="Ng W.-L."/>
            <person name="Kazmierczak K.M."/>
            <person name="Andrzejewski T.M."/>
            <person name="Davidsen T.M."/>
            <person name="Wayne K.J."/>
            <person name="Tettelin H."/>
            <person name="Glass J.I."/>
            <person name="Rusch D."/>
            <person name="Podicherti R."/>
            <person name="Tsui H.-C.T."/>
            <person name="Winkler M.E."/>
        </authorList>
    </citation>
    <scope>NUCLEOTIDE SEQUENCE</scope>
</reference>
<dbReference type="Pfam" id="PF00378">
    <property type="entry name" value="ECH_1"/>
    <property type="match status" value="1"/>
</dbReference>
<dbReference type="SUPFAM" id="SSF52096">
    <property type="entry name" value="ClpP/crotonase"/>
    <property type="match status" value="1"/>
</dbReference>
<dbReference type="GO" id="GO:0005777">
    <property type="term" value="C:peroxisome"/>
    <property type="evidence" value="ECO:0007669"/>
    <property type="project" value="TreeGrafter"/>
</dbReference>
<dbReference type="GO" id="GO:0006635">
    <property type="term" value="P:fatty acid beta-oxidation"/>
    <property type="evidence" value="ECO:0007669"/>
    <property type="project" value="TreeGrafter"/>
</dbReference>
<dbReference type="EMBL" id="UINC01018376">
    <property type="protein sequence ID" value="SVA77141.1"/>
    <property type="molecule type" value="Genomic_DNA"/>
</dbReference>
<feature type="region of interest" description="Disordered" evidence="1">
    <location>
        <begin position="218"/>
        <end position="237"/>
    </location>
</feature>
<dbReference type="InterPro" id="IPR029045">
    <property type="entry name" value="ClpP/crotonase-like_dom_sf"/>
</dbReference>
<dbReference type="GO" id="GO:0004165">
    <property type="term" value="F:delta(3)-delta(2)-enoyl-CoA isomerase activity"/>
    <property type="evidence" value="ECO:0007669"/>
    <property type="project" value="TreeGrafter"/>
</dbReference>
<accession>A0A381YKQ8</accession>
<gene>
    <name evidence="2" type="ORF">METZ01_LOCUS129995</name>
</gene>
<proteinExistence type="predicted"/>
<organism evidence="2">
    <name type="scientific">marine metagenome</name>
    <dbReference type="NCBI Taxonomy" id="408172"/>
    <lineage>
        <taxon>unclassified sequences</taxon>
        <taxon>metagenomes</taxon>
        <taxon>ecological metagenomes</taxon>
    </lineage>
</organism>
<dbReference type="AlphaFoldDB" id="A0A381YKQ8"/>
<dbReference type="CDD" id="cd06558">
    <property type="entry name" value="crotonase-like"/>
    <property type="match status" value="1"/>
</dbReference>
<evidence type="ECO:0008006" key="3">
    <source>
        <dbReference type="Google" id="ProtNLM"/>
    </source>
</evidence>
<protein>
    <recommendedName>
        <fullName evidence="3">Enoyl-CoA hydratase</fullName>
    </recommendedName>
</protein>
<dbReference type="InterPro" id="IPR001753">
    <property type="entry name" value="Enoyl-CoA_hydra/iso"/>
</dbReference>
<dbReference type="Gene3D" id="3.90.226.10">
    <property type="entry name" value="2-enoyl-CoA Hydratase, Chain A, domain 1"/>
    <property type="match status" value="1"/>
</dbReference>